<keyword evidence="2 12" id="KW-0645">Protease</keyword>
<evidence type="ECO:0000256" key="3">
    <source>
        <dbReference type="ARBA" id="ARBA00022679"/>
    </source>
</evidence>
<feature type="compositionally biased region" description="Polar residues" evidence="10">
    <location>
        <begin position="485"/>
        <end position="514"/>
    </location>
</feature>
<dbReference type="PRINTS" id="PR00914">
    <property type="entry name" value="LVIRUSRNAPOL"/>
</dbReference>
<dbReference type="PROSITE" id="PS50507">
    <property type="entry name" value="RDRP_SSRNA_POS"/>
    <property type="match status" value="1"/>
</dbReference>
<gene>
    <name evidence="12" type="primary">ORF2</name>
</gene>
<feature type="region of interest" description="Disordered" evidence="10">
    <location>
        <begin position="886"/>
        <end position="947"/>
    </location>
</feature>
<dbReference type="InterPro" id="IPR007094">
    <property type="entry name" value="RNA-dir_pol_PSvirus"/>
</dbReference>
<dbReference type="InterPro" id="IPR043504">
    <property type="entry name" value="Peptidase_S1_PA_chymotrypsin"/>
</dbReference>
<reference evidence="12 13" key="1">
    <citation type="journal article" date="2001" name="J. Gen. Plant Pathol.">
        <title>Complete Nucleotide Sequence of Ryegrass Mottle Virus: A New Species of the Genus Sobemovirus.</title>
        <authorList>
            <person name="Zhang F.Y."/>
            <person name="Toriyama S."/>
            <person name="Takahashi M."/>
        </authorList>
    </citation>
    <scope>NUCLEOTIDE SEQUENCE [LARGE SCALE GENOMIC DNA]</scope>
</reference>
<comment type="catalytic activity">
    <reaction evidence="8 9">
        <text>RNA(n) + a ribonucleoside 5'-triphosphate = RNA(n+1) + diphosphate</text>
        <dbReference type="Rhea" id="RHEA:21248"/>
        <dbReference type="Rhea" id="RHEA-COMP:14527"/>
        <dbReference type="Rhea" id="RHEA-COMP:17342"/>
        <dbReference type="ChEBI" id="CHEBI:33019"/>
        <dbReference type="ChEBI" id="CHEBI:61557"/>
        <dbReference type="ChEBI" id="CHEBI:140395"/>
        <dbReference type="EC" id="2.7.7.48"/>
    </reaction>
</comment>
<dbReference type="CDD" id="cd23180">
    <property type="entry name" value="ps-ssRNAv_Solemoviridae_RdRp"/>
    <property type="match status" value="1"/>
</dbReference>
<keyword evidence="4 9" id="KW-0548">Nucleotidyltransferase</keyword>
<evidence type="ECO:0000256" key="10">
    <source>
        <dbReference type="SAM" id="MobiDB-lite"/>
    </source>
</evidence>
<evidence type="ECO:0000256" key="6">
    <source>
        <dbReference type="ARBA" id="ARBA00022801"/>
    </source>
</evidence>
<keyword evidence="7 9" id="KW-0693">Viral RNA replication</keyword>
<accession>Q9E964</accession>
<dbReference type="GO" id="GO:0008233">
    <property type="term" value="F:peptidase activity"/>
    <property type="evidence" value="ECO:0007669"/>
    <property type="project" value="UniProtKB-KW"/>
</dbReference>
<dbReference type="InterPro" id="IPR043502">
    <property type="entry name" value="DNA/RNA_pol_sf"/>
</dbReference>
<name>Q9E964_9VIRU</name>
<evidence type="ECO:0000256" key="2">
    <source>
        <dbReference type="ARBA" id="ARBA00022670"/>
    </source>
</evidence>
<dbReference type="GO" id="GO:0039694">
    <property type="term" value="P:viral RNA genome replication"/>
    <property type="evidence" value="ECO:0007669"/>
    <property type="project" value="InterPro"/>
</dbReference>
<dbReference type="GO" id="GO:0006508">
    <property type="term" value="P:proteolysis"/>
    <property type="evidence" value="ECO:0007669"/>
    <property type="project" value="UniProtKB-KW"/>
</dbReference>
<evidence type="ECO:0000259" key="11">
    <source>
        <dbReference type="PROSITE" id="PS50507"/>
    </source>
</evidence>
<feature type="domain" description="RdRp catalytic" evidence="11">
    <location>
        <begin position="683"/>
        <end position="797"/>
    </location>
</feature>
<evidence type="ECO:0000256" key="5">
    <source>
        <dbReference type="ARBA" id="ARBA00022741"/>
    </source>
</evidence>
<keyword evidence="6" id="KW-0378">Hydrolase</keyword>
<sequence>MYGSIVSMVVQAALAFLLSKDPESRTAVRGLLASLTGTALILGWQLLCVLRAWLATSLEKEPEAPKDSWIDLCGPPRFDPSKGVYGEVLIDGKQHRVVIQPDFWPLLRSAINIDRDEAAVANSIVSSVAPGKEPGSLVCIQAKDGKVIGMGARVHCGPATVLVTAGHVLKKGMIADLYLAKYSVSSKEGKRVLMDPTWKIEYGSLNKEADVISVQVPAAVWSRLGGPPPACGSLLLKYQSSPMVGRLPGSYNPRKVLRLQMAICLWPIHAQPVQGGAGTPLYAGSDIVAIHRRWEDIGVKNLATNLSIFHANCESSENGEQGAREIDAEEWISREVTPTDVYIAGRGKYRVAGDEFSHSSYDPLAFSKYKKERGEMTWADMVEGDLDWDAREESTGNDIPLNCQQAASKCSSPCVTCPESSGVTEKSSPQQACPSLTVEDRVSNLEKLLERVLTSSAETQSNISVISQTLVGLKEARKQKELVCSSRQADSAPQKPPTTSTARAENLSENTPGPSSEPAFGGETWNSESLKEKIQEIAQRDIKRDSSPGVPLSLIGTTNGAVLDSSMTLVVEAVWARLEALSRIELSPDVTPPELIQLGLCDPVRLFIKQEPHPLRKVRTGRLRLISSVSLLDQLVERVLFGFQNNLEISRWKQCPSKPGMGLTSKEQSDALWDELKFKSTLAPAAEADISGFDWSVQHWELMADVEMRIRLGDFSNLAARAARNRFTCLSNSVFQLSDGTLISQGLPGLMKSGSYCTSSSNSRIRCLMAKIIGSRWCIAMGDDSVEGWVDNAVEKYHALGHECKEYSACARTYVSGSGEQTLQTVNFCSHELSEGKCHLTTWSKTLFRFFHSTAPCIRSLEMELAGSPQWPKIYRYLRRVGLAPDKDGKEEGQIGQPSNRFEGEIPEETTEKQRPTTHQTGYTGFSAGRDGDPDYLSGTPSCNSVW</sequence>
<keyword evidence="3 9" id="KW-0808">Transferase</keyword>
<dbReference type="SUPFAM" id="SSF56672">
    <property type="entry name" value="DNA/RNA polymerases"/>
    <property type="match status" value="1"/>
</dbReference>
<dbReference type="Pfam" id="PF02123">
    <property type="entry name" value="RdRP_4"/>
    <property type="match status" value="1"/>
</dbReference>
<dbReference type="EMBL" id="AB040446">
    <property type="protein sequence ID" value="BAB15934.1"/>
    <property type="molecule type" value="Genomic_RNA"/>
</dbReference>
<dbReference type="Gene3D" id="2.40.10.10">
    <property type="entry name" value="Trypsin-like serine proteases"/>
    <property type="match status" value="2"/>
</dbReference>
<dbReference type="SUPFAM" id="SSF50494">
    <property type="entry name" value="Trypsin-like serine proteases"/>
    <property type="match status" value="1"/>
</dbReference>
<organism evidence="12 13">
    <name type="scientific">Ryegrass mottle virus</name>
    <dbReference type="NCBI Taxonomy" id="119910"/>
    <lineage>
        <taxon>Viruses</taxon>
        <taxon>Riboviria</taxon>
        <taxon>Orthornavirae</taxon>
        <taxon>Pisuviricota</taxon>
        <taxon>Pisoniviricetes</taxon>
        <taxon>Sobelivirales</taxon>
        <taxon>Solemoviridae</taxon>
        <taxon>Sobemovirus</taxon>
        <taxon>Sobemovirus RGMOV</taxon>
    </lineage>
</organism>
<proteinExistence type="predicted"/>
<evidence type="ECO:0000313" key="12">
    <source>
        <dbReference type="EMBL" id="BAB15934.1"/>
    </source>
</evidence>
<dbReference type="EC" id="2.7.7.48" evidence="9"/>
<evidence type="ECO:0000256" key="8">
    <source>
        <dbReference type="ARBA" id="ARBA00048744"/>
    </source>
</evidence>
<dbReference type="Proteomes" id="UP000232621">
    <property type="component" value="Segment"/>
</dbReference>
<evidence type="ECO:0000256" key="4">
    <source>
        <dbReference type="ARBA" id="ARBA00022695"/>
    </source>
</evidence>
<evidence type="ECO:0000256" key="7">
    <source>
        <dbReference type="ARBA" id="ARBA00022953"/>
    </source>
</evidence>
<evidence type="ECO:0000256" key="9">
    <source>
        <dbReference type="RuleBase" id="RU364050"/>
    </source>
</evidence>
<keyword evidence="5 9" id="KW-0547">Nucleotide-binding</keyword>
<keyword evidence="1 9" id="KW-0696">RNA-directed RNA polymerase</keyword>
<protein>
    <recommendedName>
        <fullName evidence="9">RNA-directed RNA polymerase</fullName>
        <ecNumber evidence="9">2.7.7.48</ecNumber>
    </recommendedName>
</protein>
<dbReference type="GO" id="GO:0006351">
    <property type="term" value="P:DNA-templated transcription"/>
    <property type="evidence" value="ECO:0007669"/>
    <property type="project" value="InterPro"/>
</dbReference>
<evidence type="ECO:0000256" key="1">
    <source>
        <dbReference type="ARBA" id="ARBA00022484"/>
    </source>
</evidence>
<feature type="region of interest" description="Disordered" evidence="10">
    <location>
        <begin position="483"/>
        <end position="525"/>
    </location>
</feature>
<dbReference type="InterPro" id="IPR009003">
    <property type="entry name" value="Peptidase_S1_PA"/>
</dbReference>
<dbReference type="GO" id="GO:0003723">
    <property type="term" value="F:RNA binding"/>
    <property type="evidence" value="ECO:0007669"/>
    <property type="project" value="InterPro"/>
</dbReference>
<dbReference type="GO" id="GO:0000166">
    <property type="term" value="F:nucleotide binding"/>
    <property type="evidence" value="ECO:0007669"/>
    <property type="project" value="UniProtKB-KW"/>
</dbReference>
<dbReference type="InterPro" id="IPR001795">
    <property type="entry name" value="RNA-dir_pol_luteovirus"/>
</dbReference>
<evidence type="ECO:0000313" key="13">
    <source>
        <dbReference type="Proteomes" id="UP000232621"/>
    </source>
</evidence>
<dbReference type="GO" id="GO:0003968">
    <property type="term" value="F:RNA-directed RNA polymerase activity"/>
    <property type="evidence" value="ECO:0007669"/>
    <property type="project" value="UniProtKB-KW"/>
</dbReference>